<feature type="transmembrane region" description="Helical" evidence="1">
    <location>
        <begin position="75"/>
        <end position="96"/>
    </location>
</feature>
<feature type="transmembrane region" description="Helical" evidence="1">
    <location>
        <begin position="168"/>
        <end position="188"/>
    </location>
</feature>
<protein>
    <submittedName>
        <fullName evidence="2">Uncharacterized protein</fullName>
    </submittedName>
</protein>
<evidence type="ECO:0000256" key="1">
    <source>
        <dbReference type="SAM" id="Phobius"/>
    </source>
</evidence>
<dbReference type="EMBL" id="JAICBX010000002">
    <property type="protein sequence ID" value="MBW8637904.1"/>
    <property type="molecule type" value="Genomic_DNA"/>
</dbReference>
<dbReference type="Proteomes" id="UP001196509">
    <property type="component" value="Unassembled WGS sequence"/>
</dbReference>
<sequence length="189" mass="21882">MIPSLDEVGHYLRGVWLLIRNDPAGMQYLDFSNRGFWRSFWAYFYMLPVYIYSWIDLRNVILASDPQASPGLDFFLRQAAESALTIATFLALLALLSRPLGFSHRFGHWLIASNWYGLAFSYVLTAPQVLHRFMPESPLPALLTFTLIIFSIWASFRVYRRVLADNAPVAIFIIAMEFGWVFLTYYLFG</sequence>
<reference evidence="2" key="1">
    <citation type="submission" date="2021-08" db="EMBL/GenBank/DDBJ databases">
        <title>Hoeflea bacterium WL0058 sp. nov., isolated from the sediment.</title>
        <authorList>
            <person name="Wang L."/>
            <person name="Zhang D."/>
        </authorList>
    </citation>
    <scope>NUCLEOTIDE SEQUENCE</scope>
    <source>
        <strain evidence="2">WL0058</strain>
    </source>
</reference>
<keyword evidence="3" id="KW-1185">Reference proteome</keyword>
<feature type="transmembrane region" description="Helical" evidence="1">
    <location>
        <begin position="108"/>
        <end position="125"/>
    </location>
</feature>
<evidence type="ECO:0000313" key="2">
    <source>
        <dbReference type="EMBL" id="MBW8637904.1"/>
    </source>
</evidence>
<organism evidence="2 3">
    <name type="scientific">Flavimaribacter sediminis</name>
    <dbReference type="NCBI Taxonomy" id="2865987"/>
    <lineage>
        <taxon>Bacteria</taxon>
        <taxon>Pseudomonadati</taxon>
        <taxon>Pseudomonadota</taxon>
        <taxon>Alphaproteobacteria</taxon>
        <taxon>Hyphomicrobiales</taxon>
        <taxon>Rhizobiaceae</taxon>
        <taxon>Flavimaribacter</taxon>
    </lineage>
</organism>
<keyword evidence="1" id="KW-0812">Transmembrane</keyword>
<name>A0AAE2ZKV3_9HYPH</name>
<evidence type="ECO:0000313" key="3">
    <source>
        <dbReference type="Proteomes" id="UP001196509"/>
    </source>
</evidence>
<accession>A0AAE2ZKV3</accession>
<dbReference type="AlphaFoldDB" id="A0AAE2ZKV3"/>
<comment type="caution">
    <text evidence="2">The sequence shown here is derived from an EMBL/GenBank/DDBJ whole genome shotgun (WGS) entry which is preliminary data.</text>
</comment>
<keyword evidence="1" id="KW-1133">Transmembrane helix</keyword>
<gene>
    <name evidence="2" type="ORF">K1W69_11965</name>
</gene>
<keyword evidence="1" id="KW-0472">Membrane</keyword>
<dbReference type="RefSeq" id="WP_220228576.1">
    <property type="nucleotide sequence ID" value="NZ_JAICBX010000002.1"/>
</dbReference>
<feature type="transmembrane region" description="Helical" evidence="1">
    <location>
        <begin position="36"/>
        <end position="55"/>
    </location>
</feature>
<feature type="transmembrane region" description="Helical" evidence="1">
    <location>
        <begin position="137"/>
        <end position="156"/>
    </location>
</feature>
<proteinExistence type="predicted"/>